<dbReference type="STRING" id="478744.SAMN05444359_13724"/>
<sequence>MGFRAFGFLLIALVGLTACGGEPEGVNMDRRYLMGEDLNEQLASLRAAINGDVLEAHQWVQGDKDVYTLLSREVDTKTQFSGLYLRHYRVGEQSPELLWTYQDSVSCGTSAGAAGGATAGAGVVISHSSPELRPASITNINAQQFLLRYEISCQGESEKSMVVIDAASGTPDVRLSGDAEGLNDASALVGLPEDTIQRLLAYWE</sequence>
<dbReference type="InParanoid" id="A0A1H9NIS4"/>
<evidence type="ECO:0000313" key="1">
    <source>
        <dbReference type="EMBL" id="SER35836.1"/>
    </source>
</evidence>
<evidence type="ECO:0008006" key="3">
    <source>
        <dbReference type="Google" id="ProtNLM"/>
    </source>
</evidence>
<reference evidence="2" key="1">
    <citation type="submission" date="2016-10" db="EMBL/GenBank/DDBJ databases">
        <authorList>
            <person name="Varghese N."/>
            <person name="Submissions S."/>
        </authorList>
    </citation>
    <scope>NUCLEOTIDE SEQUENCE [LARGE SCALE GENOMIC DNA]</scope>
    <source>
        <strain evidence="2">DSM 24740</strain>
    </source>
</reference>
<gene>
    <name evidence="1" type="ORF">SAMN05444359_13724</name>
</gene>
<evidence type="ECO:0000313" key="2">
    <source>
        <dbReference type="Proteomes" id="UP000199021"/>
    </source>
</evidence>
<keyword evidence="2" id="KW-1185">Reference proteome</keyword>
<dbReference type="AlphaFoldDB" id="A0A1H9NIS4"/>
<protein>
    <recommendedName>
        <fullName evidence="3">Lipoprotein</fullName>
    </recommendedName>
</protein>
<organism evidence="1 2">
    <name type="scientific">Neolewinella agarilytica</name>
    <dbReference type="NCBI Taxonomy" id="478744"/>
    <lineage>
        <taxon>Bacteria</taxon>
        <taxon>Pseudomonadati</taxon>
        <taxon>Bacteroidota</taxon>
        <taxon>Saprospiria</taxon>
        <taxon>Saprospirales</taxon>
        <taxon>Lewinellaceae</taxon>
        <taxon>Neolewinella</taxon>
    </lineage>
</organism>
<dbReference type="OrthoDB" id="1493791at2"/>
<name>A0A1H9NIS4_9BACT</name>
<dbReference type="Proteomes" id="UP000199021">
    <property type="component" value="Unassembled WGS sequence"/>
</dbReference>
<accession>A0A1H9NIS4</accession>
<dbReference type="EMBL" id="FOFB01000037">
    <property type="protein sequence ID" value="SER35836.1"/>
    <property type="molecule type" value="Genomic_DNA"/>
</dbReference>
<proteinExistence type="predicted"/>
<dbReference type="PROSITE" id="PS51257">
    <property type="entry name" value="PROKAR_LIPOPROTEIN"/>
    <property type="match status" value="1"/>
</dbReference>
<dbReference type="RefSeq" id="WP_090173050.1">
    <property type="nucleotide sequence ID" value="NZ_FOFB01000037.1"/>
</dbReference>